<dbReference type="PANTHER" id="PTHR42659">
    <property type="entry name" value="XANTHINE DEHYDROGENASE SUBUNIT C-RELATED"/>
    <property type="match status" value="1"/>
</dbReference>
<dbReference type="KEGG" id="hwc:Hqrw_2105"/>
<dbReference type="InterPro" id="IPR002346">
    <property type="entry name" value="Mopterin_DH_FAD-bd"/>
</dbReference>
<dbReference type="InterPro" id="IPR051312">
    <property type="entry name" value="Diverse_Substr_Oxidored"/>
</dbReference>
<dbReference type="OrthoDB" id="19205at2157"/>
<evidence type="ECO:0000313" key="5">
    <source>
        <dbReference type="EMBL" id="CCC40007.1"/>
    </source>
</evidence>
<dbReference type="Pfam" id="PF03450">
    <property type="entry name" value="CO_deh_flav_C"/>
    <property type="match status" value="1"/>
</dbReference>
<evidence type="ECO:0000256" key="1">
    <source>
        <dbReference type="ARBA" id="ARBA00022630"/>
    </source>
</evidence>
<dbReference type="PANTHER" id="PTHR42659:SF2">
    <property type="entry name" value="XANTHINE DEHYDROGENASE SUBUNIT C-RELATED"/>
    <property type="match status" value="1"/>
</dbReference>
<keyword evidence="1" id="KW-0285">Flavoprotein</keyword>
<dbReference type="GO" id="GO:0016491">
    <property type="term" value="F:oxidoreductase activity"/>
    <property type="evidence" value="ECO:0007669"/>
    <property type="project" value="UniProtKB-KW"/>
</dbReference>
<protein>
    <submittedName>
        <fullName evidence="5">Molybdopterin-containing oxidoreductase medium subunit</fullName>
    </submittedName>
</protein>
<dbReference type="PROSITE" id="PS51387">
    <property type="entry name" value="FAD_PCMH"/>
    <property type="match status" value="1"/>
</dbReference>
<dbReference type="InterPro" id="IPR036683">
    <property type="entry name" value="CO_DH_flav_C_dom_sf"/>
</dbReference>
<dbReference type="HOGENOM" id="CLU_058050_3_0_2"/>
<accession>G0LKP9</accession>
<gene>
    <name evidence="5" type="primary">coxM1</name>
    <name evidence="5" type="ordered locus">Hqrw_2105</name>
</gene>
<dbReference type="InterPro" id="IPR016167">
    <property type="entry name" value="FAD-bd_PCMH_sub1"/>
</dbReference>
<dbReference type="InterPro" id="IPR036318">
    <property type="entry name" value="FAD-bd_PCMH-like_sf"/>
</dbReference>
<feature type="domain" description="FAD-binding PCMH-type" evidence="4">
    <location>
        <begin position="1"/>
        <end position="176"/>
    </location>
</feature>
<evidence type="ECO:0000313" key="6">
    <source>
        <dbReference type="Proteomes" id="UP000007954"/>
    </source>
</evidence>
<keyword evidence="2" id="KW-0274">FAD</keyword>
<dbReference type="InterPro" id="IPR016166">
    <property type="entry name" value="FAD-bd_PCMH"/>
</dbReference>
<dbReference type="EMBL" id="FR746099">
    <property type="protein sequence ID" value="CCC40007.1"/>
    <property type="molecule type" value="Genomic_DNA"/>
</dbReference>
<dbReference type="GO" id="GO:0071949">
    <property type="term" value="F:FAD binding"/>
    <property type="evidence" value="ECO:0007669"/>
    <property type="project" value="InterPro"/>
</dbReference>
<dbReference type="Gene3D" id="3.30.43.10">
    <property type="entry name" value="Uridine Diphospho-n-acetylenolpyruvylglucosamine Reductase, domain 2"/>
    <property type="match status" value="1"/>
</dbReference>
<evidence type="ECO:0000256" key="2">
    <source>
        <dbReference type="ARBA" id="ARBA00022827"/>
    </source>
</evidence>
<evidence type="ECO:0000259" key="4">
    <source>
        <dbReference type="PROSITE" id="PS51387"/>
    </source>
</evidence>
<dbReference type="GeneID" id="12446838"/>
<dbReference type="SUPFAM" id="SSF55447">
    <property type="entry name" value="CO dehydrogenase flavoprotein C-terminal domain-like"/>
    <property type="match status" value="1"/>
</dbReference>
<dbReference type="InterPro" id="IPR005107">
    <property type="entry name" value="CO_DH_flav_C"/>
</dbReference>
<dbReference type="SMART" id="SM01092">
    <property type="entry name" value="CO_deh_flav_C"/>
    <property type="match status" value="1"/>
</dbReference>
<organism evidence="5 6">
    <name type="scientific">Haloquadratum walsbyi (strain DSM 16854 / JCM 12705 / C23)</name>
    <dbReference type="NCBI Taxonomy" id="768065"/>
    <lineage>
        <taxon>Archaea</taxon>
        <taxon>Methanobacteriati</taxon>
        <taxon>Methanobacteriota</taxon>
        <taxon>Stenosarchaea group</taxon>
        <taxon>Halobacteria</taxon>
        <taxon>Halobacteriales</taxon>
        <taxon>Haloferacaceae</taxon>
        <taxon>Haloquadratum</taxon>
    </lineage>
</organism>
<dbReference type="InterPro" id="IPR016169">
    <property type="entry name" value="FAD-bd_PCMH_sub2"/>
</dbReference>
<dbReference type="SUPFAM" id="SSF56176">
    <property type="entry name" value="FAD-binding/transporter-associated domain-like"/>
    <property type="match status" value="1"/>
</dbReference>
<evidence type="ECO:0000256" key="3">
    <source>
        <dbReference type="ARBA" id="ARBA00023002"/>
    </source>
</evidence>
<reference evidence="5 6" key="1">
    <citation type="journal article" date="2011" name="PLoS ONE">
        <title>Haloquadratum walsbyi: limited diversity in a global pond.</title>
        <authorList>
            <person name="Dyall-Smith M."/>
            <person name="Pfeiffer F."/>
            <person name="Klee K."/>
            <person name="Palm P."/>
            <person name="Gross K."/>
            <person name="Schuster S.C."/>
            <person name="Rampp M."/>
            <person name="Oesterhelt D."/>
        </authorList>
    </citation>
    <scope>NUCLEOTIDE SEQUENCE [LARGE SCALE GENOMIC DNA]</scope>
    <source>
        <strain evidence="6">DSM 16854 / JCM 12705 / C23</strain>
    </source>
</reference>
<dbReference type="Pfam" id="PF00941">
    <property type="entry name" value="FAD_binding_5"/>
    <property type="match status" value="1"/>
</dbReference>
<dbReference type="Proteomes" id="UP000007954">
    <property type="component" value="Chromosome"/>
</dbReference>
<sequence>MKPAAFEYHLPDSVSEATRLLAELPEAELMAGNQSLGIAMSNRVATPDHIIDINGLTELDYLDIGDKKIEIGAMVRHRDMEKSSALTEAFPILSISAGKIAGPVVRNRGTLGGSIGEADPGGNYPSVLVAMGGEIELLSTDHTRTVDATDYFTADTTDSINENELIKCARFSKKPFPSHRTGMAFLRKKEAAQSWPIVSVASAVRVADPTHQNPVIEEARVGYANAADVPLRLQSVEAAIEGEPISEQTLRTAGERAYDEVQPQSELHADKTYKRELACELTKRVFRRSYDRATAEPIVV</sequence>
<keyword evidence="3" id="KW-0560">Oxidoreductase</keyword>
<dbReference type="AlphaFoldDB" id="G0LKP9"/>
<dbReference type="RefSeq" id="WP_014555736.1">
    <property type="nucleotide sequence ID" value="NC_017459.1"/>
</dbReference>
<dbReference type="Gene3D" id="3.30.465.10">
    <property type="match status" value="1"/>
</dbReference>
<proteinExistence type="predicted"/>
<dbReference type="Gene3D" id="3.30.390.50">
    <property type="entry name" value="CO dehydrogenase flavoprotein, C-terminal domain"/>
    <property type="match status" value="1"/>
</dbReference>
<name>G0LKP9_HALWC</name>